<dbReference type="Gene3D" id="1.10.10.10">
    <property type="entry name" value="Winged helix-like DNA-binding domain superfamily/Winged helix DNA-binding domain"/>
    <property type="match status" value="1"/>
</dbReference>
<evidence type="ECO:0000256" key="3">
    <source>
        <dbReference type="ARBA" id="ARBA00023125"/>
    </source>
</evidence>
<keyword evidence="3" id="KW-0238">DNA-binding</keyword>
<evidence type="ECO:0000256" key="1">
    <source>
        <dbReference type="ARBA" id="ARBA00009437"/>
    </source>
</evidence>
<gene>
    <name evidence="6" type="ORF">HH682_03050</name>
</gene>
<dbReference type="RefSeq" id="WP_214236137.1">
    <property type="nucleotide sequence ID" value="NZ_JABBFR010000003.1"/>
</dbReference>
<dbReference type="PANTHER" id="PTHR30537:SF26">
    <property type="entry name" value="GLYCINE CLEAVAGE SYSTEM TRANSCRIPTIONAL ACTIVATOR"/>
    <property type="match status" value="1"/>
</dbReference>
<dbReference type="InterPro" id="IPR058163">
    <property type="entry name" value="LysR-type_TF_proteobact-type"/>
</dbReference>
<organism evidence="6 7">
    <name type="scientific">Rosenbergiella gaditana</name>
    <dbReference type="NCBI Taxonomy" id="2726987"/>
    <lineage>
        <taxon>Bacteria</taxon>
        <taxon>Pseudomonadati</taxon>
        <taxon>Pseudomonadota</taxon>
        <taxon>Gammaproteobacteria</taxon>
        <taxon>Enterobacterales</taxon>
        <taxon>Erwiniaceae</taxon>
        <taxon>Rosenbergiella</taxon>
    </lineage>
</organism>
<keyword evidence="7" id="KW-1185">Reference proteome</keyword>
<dbReference type="NCBIfam" id="NF008352">
    <property type="entry name" value="PRK11139.1"/>
    <property type="match status" value="1"/>
</dbReference>
<comment type="similarity">
    <text evidence="1">Belongs to the LysR transcriptional regulatory family.</text>
</comment>
<evidence type="ECO:0000259" key="5">
    <source>
        <dbReference type="PROSITE" id="PS50931"/>
    </source>
</evidence>
<dbReference type="CDD" id="cd08432">
    <property type="entry name" value="PBP2_GcdR_TrpI_HvrB_AmpR_like"/>
    <property type="match status" value="1"/>
</dbReference>
<dbReference type="PANTHER" id="PTHR30537">
    <property type="entry name" value="HTH-TYPE TRANSCRIPTIONAL REGULATOR"/>
    <property type="match status" value="1"/>
</dbReference>
<evidence type="ECO:0000256" key="4">
    <source>
        <dbReference type="ARBA" id="ARBA00023163"/>
    </source>
</evidence>
<dbReference type="Pfam" id="PF00126">
    <property type="entry name" value="HTH_1"/>
    <property type="match status" value="1"/>
</dbReference>
<dbReference type="SUPFAM" id="SSF53850">
    <property type="entry name" value="Periplasmic binding protein-like II"/>
    <property type="match status" value="1"/>
</dbReference>
<dbReference type="InterPro" id="IPR000847">
    <property type="entry name" value="LysR_HTH_N"/>
</dbReference>
<proteinExistence type="inferred from homology"/>
<dbReference type="PRINTS" id="PR00039">
    <property type="entry name" value="HTHLYSR"/>
</dbReference>
<dbReference type="Pfam" id="PF03466">
    <property type="entry name" value="LysR_substrate"/>
    <property type="match status" value="1"/>
</dbReference>
<dbReference type="SUPFAM" id="SSF46785">
    <property type="entry name" value="Winged helix' DNA-binding domain"/>
    <property type="match status" value="1"/>
</dbReference>
<dbReference type="EMBL" id="JABBFR010000003">
    <property type="protein sequence ID" value="MBT0723438.1"/>
    <property type="molecule type" value="Genomic_DNA"/>
</dbReference>
<accession>A0ABS5SVH1</accession>
<reference evidence="6 7" key="1">
    <citation type="submission" date="2020-04" db="EMBL/GenBank/DDBJ databases">
        <title>Genome sequencing of Rosenbergiella species.</title>
        <authorList>
            <person name="Alvarez-Perez S."/>
            <person name="Lievens B."/>
        </authorList>
    </citation>
    <scope>NUCLEOTIDE SEQUENCE [LARGE SCALE GENOMIC DNA]</scope>
    <source>
        <strain evidence="6 7">S61</strain>
    </source>
</reference>
<name>A0ABS5SVH1_9GAMM</name>
<evidence type="ECO:0000313" key="6">
    <source>
        <dbReference type="EMBL" id="MBT0723438.1"/>
    </source>
</evidence>
<keyword evidence="4" id="KW-0804">Transcription</keyword>
<dbReference type="Proteomes" id="UP000790096">
    <property type="component" value="Unassembled WGS sequence"/>
</dbReference>
<dbReference type="InterPro" id="IPR005119">
    <property type="entry name" value="LysR_subst-bd"/>
</dbReference>
<keyword evidence="2" id="KW-0805">Transcription regulation</keyword>
<evidence type="ECO:0000256" key="2">
    <source>
        <dbReference type="ARBA" id="ARBA00023015"/>
    </source>
</evidence>
<dbReference type="InterPro" id="IPR036390">
    <property type="entry name" value="WH_DNA-bd_sf"/>
</dbReference>
<dbReference type="Gene3D" id="3.40.190.10">
    <property type="entry name" value="Periplasmic binding protein-like II"/>
    <property type="match status" value="2"/>
</dbReference>
<dbReference type="InterPro" id="IPR036388">
    <property type="entry name" value="WH-like_DNA-bd_sf"/>
</dbReference>
<comment type="caution">
    <text evidence="6">The sequence shown here is derived from an EMBL/GenBank/DDBJ whole genome shotgun (WGS) entry which is preliminary data.</text>
</comment>
<feature type="domain" description="HTH lysR-type" evidence="5">
    <location>
        <begin position="6"/>
        <end position="63"/>
    </location>
</feature>
<evidence type="ECO:0000313" key="7">
    <source>
        <dbReference type="Proteomes" id="UP000790096"/>
    </source>
</evidence>
<dbReference type="PROSITE" id="PS50931">
    <property type="entry name" value="HTH_LYSR"/>
    <property type="match status" value="1"/>
</dbReference>
<protein>
    <submittedName>
        <fullName evidence="6">Transcriptional regulator GcvA</fullName>
    </submittedName>
</protein>
<sequence length="301" mass="33748">MSKRLPPLNALKVFDAAARHLSFTRAAEELFVTQAAVSHQIKALEDFLGLKLFRRRNRSLLLTEEGQSYYLDIKEIFSALNDATRKLQARSAKGALTVSLLPSFAIQWLVPRLTSFNQQHPGIDVRIQAVDREEDKLADDVDIAIFYGRGNWPGLRVEKLYAEYLLPVCAPVLLTGERPLQSPADLQHVTLLHDASRRDWQSWVRQVGLPHINVQQGPIFSHSAMVLQAAIHGQGIALANNVMVQSELSSGRLVCPFNEVLSSKNAFYLVYHDSQAELGKIAAFRQWIIDTAAREQDSIKA</sequence>